<evidence type="ECO:0000256" key="1">
    <source>
        <dbReference type="SAM" id="MobiDB-lite"/>
    </source>
</evidence>
<organism evidence="2 3">
    <name type="scientific">Companilactobacillus farciminis</name>
    <dbReference type="NCBI Taxonomy" id="1612"/>
    <lineage>
        <taxon>Bacteria</taxon>
        <taxon>Bacillati</taxon>
        <taxon>Bacillota</taxon>
        <taxon>Bacilli</taxon>
        <taxon>Lactobacillales</taxon>
        <taxon>Lactobacillaceae</taxon>
        <taxon>Companilactobacillus</taxon>
    </lineage>
</organism>
<comment type="caution">
    <text evidence="2">The sequence shown here is derived from an EMBL/GenBank/DDBJ whole genome shotgun (WGS) entry which is preliminary data.</text>
</comment>
<dbReference type="InterPro" id="IPR021145">
    <property type="entry name" value="Portal_protein_SPP1_Gp6-like"/>
</dbReference>
<dbReference type="InterPro" id="IPR006428">
    <property type="entry name" value="Portal_SPP1-type"/>
</dbReference>
<reference evidence="2" key="2">
    <citation type="submission" date="2021-09" db="EMBL/GenBank/DDBJ databases">
        <authorList>
            <person name="Gilroy R."/>
        </authorList>
    </citation>
    <scope>NUCLEOTIDE SEQUENCE</scope>
    <source>
        <strain evidence="2">7886</strain>
    </source>
</reference>
<evidence type="ECO:0000313" key="2">
    <source>
        <dbReference type="EMBL" id="HJF85880.1"/>
    </source>
</evidence>
<feature type="region of interest" description="Disordered" evidence="1">
    <location>
        <begin position="508"/>
        <end position="544"/>
    </location>
</feature>
<dbReference type="Proteomes" id="UP000747013">
    <property type="component" value="Unassembled WGS sequence"/>
</dbReference>
<protein>
    <submittedName>
        <fullName evidence="2">Phage portal protein</fullName>
    </submittedName>
</protein>
<dbReference type="AlphaFoldDB" id="A0A921HNY8"/>
<reference evidence="2" key="1">
    <citation type="journal article" date="2021" name="PeerJ">
        <title>Extensive microbial diversity within the chicken gut microbiome revealed by metagenomics and culture.</title>
        <authorList>
            <person name="Gilroy R."/>
            <person name="Ravi A."/>
            <person name="Getino M."/>
            <person name="Pursley I."/>
            <person name="Horton D.L."/>
            <person name="Alikhan N.F."/>
            <person name="Baker D."/>
            <person name="Gharbi K."/>
            <person name="Hall N."/>
            <person name="Watson M."/>
            <person name="Adriaenssens E.M."/>
            <person name="Foster-Nyarko E."/>
            <person name="Jarju S."/>
            <person name="Secka A."/>
            <person name="Antonio M."/>
            <person name="Oren A."/>
            <person name="Chaudhuri R.R."/>
            <person name="La Ragione R."/>
            <person name="Hildebrand F."/>
            <person name="Pallen M.J."/>
        </authorList>
    </citation>
    <scope>NUCLEOTIDE SEQUENCE</scope>
    <source>
        <strain evidence="2">7886</strain>
    </source>
</reference>
<dbReference type="EMBL" id="DYWC01000014">
    <property type="protein sequence ID" value="HJF85880.1"/>
    <property type="molecule type" value="Genomic_DNA"/>
</dbReference>
<sequence length="544" mass="62742">MALEKFSIENLISMMKAGARMIPKYLKANEIPTFDEIRIQRLSTYGKPQEDFLYSVWHEFVNSKERENMLVGEAYFNNENEINERIRTSVNEFGIMDEDEKLSNAKLSHPFVTKLVKQKVNYLLGNPFTIKSDDNDSEFETILNDEYFNKAFRKIIKSRGKESINKGKSWLQVYYDKDGVLKFKSIPSEEIKAFWADNEHTELEAVLRVYLIKQYNENGMTETITIYEYYTKEGIWKYKEQGTGLVPYEEDDENGNPIQNPRAYITATEKVKADDGTEKENKLELNWGRIPFICFKYNDEELPLIKYIKQLVDDYDINTSDLSNQLQDIPKNITIVQNYSGADLAEFVQNVRKYRAVLVDGDGGVSNMATDDNSAAYETHLTRLRKDIFDFGNGVDTQSTDLGNASGQAIKFRFLDLDLDMSDMANEFNDAINNLLWFIKADIYARTGKDYEDKEINVVFNNDIVVNDSETIENLKNSVGIISKRTLVANHPYVDDVEDEIKQIEKETKEEQEQFMVQNGAGDNFGTGTQQKVTGKDKEDEEDN</sequence>
<evidence type="ECO:0000313" key="3">
    <source>
        <dbReference type="Proteomes" id="UP000747013"/>
    </source>
</evidence>
<dbReference type="NCBIfam" id="TIGR01538">
    <property type="entry name" value="portal_SPP1"/>
    <property type="match status" value="1"/>
</dbReference>
<gene>
    <name evidence="2" type="ORF">K8V88_00415</name>
</gene>
<proteinExistence type="predicted"/>
<name>A0A921HNY8_9LACO</name>
<dbReference type="Pfam" id="PF05133">
    <property type="entry name" value="SPP1_portal"/>
    <property type="match status" value="1"/>
</dbReference>
<accession>A0A921HNY8</accession>